<gene>
    <name evidence="3" type="ORF">CR513_09413</name>
</gene>
<feature type="region of interest" description="Disordered" evidence="1">
    <location>
        <begin position="386"/>
        <end position="415"/>
    </location>
</feature>
<evidence type="ECO:0000256" key="1">
    <source>
        <dbReference type="SAM" id="MobiDB-lite"/>
    </source>
</evidence>
<dbReference type="AlphaFoldDB" id="A0A371HUU6"/>
<accession>A0A371HUU6</accession>
<protein>
    <recommendedName>
        <fullName evidence="2">Retrotransposon gag domain-containing protein</fullName>
    </recommendedName>
</protein>
<comment type="caution">
    <text evidence="3">The sequence shown here is derived from an EMBL/GenBank/DDBJ whole genome shotgun (WGS) entry which is preliminary data.</text>
</comment>
<evidence type="ECO:0000313" key="3">
    <source>
        <dbReference type="EMBL" id="RDY06568.1"/>
    </source>
</evidence>
<dbReference type="InterPro" id="IPR005162">
    <property type="entry name" value="Retrotrans_gag_dom"/>
</dbReference>
<dbReference type="Pfam" id="PF03732">
    <property type="entry name" value="Retrotrans_gag"/>
    <property type="match status" value="1"/>
</dbReference>
<evidence type="ECO:0000313" key="4">
    <source>
        <dbReference type="Proteomes" id="UP000257109"/>
    </source>
</evidence>
<reference evidence="3" key="1">
    <citation type="submission" date="2018-05" db="EMBL/GenBank/DDBJ databases">
        <title>Draft genome of Mucuna pruriens seed.</title>
        <authorList>
            <person name="Nnadi N.E."/>
            <person name="Vos R."/>
            <person name="Hasami M.H."/>
            <person name="Devisetty U.K."/>
            <person name="Aguiy J.C."/>
        </authorList>
    </citation>
    <scope>NUCLEOTIDE SEQUENCE [LARGE SCALE GENOMIC DNA]</scope>
    <source>
        <strain evidence="3">JCA_2017</strain>
    </source>
</reference>
<feature type="compositionally biased region" description="Polar residues" evidence="1">
    <location>
        <begin position="512"/>
        <end position="524"/>
    </location>
</feature>
<feature type="domain" description="Retrotransposon gag" evidence="2">
    <location>
        <begin position="133"/>
        <end position="182"/>
    </location>
</feature>
<feature type="region of interest" description="Disordered" evidence="1">
    <location>
        <begin position="221"/>
        <end position="269"/>
    </location>
</feature>
<organism evidence="3 4">
    <name type="scientific">Mucuna pruriens</name>
    <name type="common">Velvet bean</name>
    <name type="synonym">Dolichos pruriens</name>
    <dbReference type="NCBI Taxonomy" id="157652"/>
    <lineage>
        <taxon>Eukaryota</taxon>
        <taxon>Viridiplantae</taxon>
        <taxon>Streptophyta</taxon>
        <taxon>Embryophyta</taxon>
        <taxon>Tracheophyta</taxon>
        <taxon>Spermatophyta</taxon>
        <taxon>Magnoliopsida</taxon>
        <taxon>eudicotyledons</taxon>
        <taxon>Gunneridae</taxon>
        <taxon>Pentapetalae</taxon>
        <taxon>rosids</taxon>
        <taxon>fabids</taxon>
        <taxon>Fabales</taxon>
        <taxon>Fabaceae</taxon>
        <taxon>Papilionoideae</taxon>
        <taxon>50 kb inversion clade</taxon>
        <taxon>NPAAA clade</taxon>
        <taxon>indigoferoid/millettioid clade</taxon>
        <taxon>Phaseoleae</taxon>
        <taxon>Mucuna</taxon>
    </lineage>
</organism>
<feature type="region of interest" description="Disordered" evidence="1">
    <location>
        <begin position="457"/>
        <end position="479"/>
    </location>
</feature>
<dbReference type="OrthoDB" id="1194186at2759"/>
<dbReference type="PANTHER" id="PTHR35046:SF9">
    <property type="entry name" value="RNA-DIRECTED DNA POLYMERASE"/>
    <property type="match status" value="1"/>
</dbReference>
<feature type="region of interest" description="Disordered" evidence="1">
    <location>
        <begin position="104"/>
        <end position="125"/>
    </location>
</feature>
<keyword evidence="4" id="KW-1185">Reference proteome</keyword>
<dbReference type="PANTHER" id="PTHR35046">
    <property type="entry name" value="ZINC KNUCKLE (CCHC-TYPE) FAMILY PROTEIN"/>
    <property type="match status" value="1"/>
</dbReference>
<dbReference type="EMBL" id="QJKJ01001664">
    <property type="protein sequence ID" value="RDY06568.1"/>
    <property type="molecule type" value="Genomic_DNA"/>
</dbReference>
<name>A0A371HUU6_MUCPR</name>
<feature type="region of interest" description="Disordered" evidence="1">
    <location>
        <begin position="512"/>
        <end position="538"/>
    </location>
</feature>
<feature type="non-terminal residue" evidence="3">
    <location>
        <position position="1"/>
    </location>
</feature>
<sequence>MGESSEEIKFLSPKTKLMVKQMKRLKAKLGEILERMENENKEGLDSITRDTQSINVKVEALHRKREREREENKEPSIHESEASHGGGYVNGYWYSISHKIHRHGDYKRLERHERHRRRREESKRDDLQSVKCRDLYAKLQRLCQGSKSVEDYHKNMELVMIRAQIAESQEATMARFLHGLNREIQDIVELHYYNTLEDLVHQDKKVELQLKRKLSSRKSYLSSSWKGKEKGEDRPRKDKSPKKGNEPLSDRKEEKVTPPLSSSRSSSIKCFNSDHSYDEDDLVMARRVIGMRQSMKEFRNSIHREQALVFHILRPFTSPKDASALVPRDQLPCANVLFPKAYLISLHAIFKSFELYGVISSSKELGFPKRATMVLKSLTKRQAKVSQPIKRSLSPGEAVPATPAPSQTGRLPSPTAESHPYSFTLHLLSLASNFTVVHSALALRLSWLRRCRSGTGKLKSKTESSLTPSRPYETESSPTLLRPSLRLAEVVLSRDRVGSVYSKTRSDYSANISAKSEQMENNDQTLKELATPDVVYQP</sequence>
<proteinExistence type="predicted"/>
<feature type="compositionally biased region" description="Basic and acidic residues" evidence="1">
    <location>
        <begin position="67"/>
        <end position="82"/>
    </location>
</feature>
<evidence type="ECO:0000259" key="2">
    <source>
        <dbReference type="Pfam" id="PF03732"/>
    </source>
</evidence>
<feature type="region of interest" description="Disordered" evidence="1">
    <location>
        <begin position="59"/>
        <end position="83"/>
    </location>
</feature>
<feature type="compositionally biased region" description="Basic and acidic residues" evidence="1">
    <location>
        <begin position="226"/>
        <end position="256"/>
    </location>
</feature>
<dbReference type="Proteomes" id="UP000257109">
    <property type="component" value="Unassembled WGS sequence"/>
</dbReference>